<gene>
    <name evidence="3" type="ORF">Fcan01_16143</name>
</gene>
<keyword evidence="4" id="KW-1185">Reference proteome</keyword>
<dbReference type="OMA" id="RICECDY"/>
<evidence type="ECO:0000259" key="2">
    <source>
        <dbReference type="Pfam" id="PF03067"/>
    </source>
</evidence>
<accession>A0A226DUD3</accession>
<evidence type="ECO:0000313" key="3">
    <source>
        <dbReference type="EMBL" id="OXA48424.1"/>
    </source>
</evidence>
<feature type="signal peptide" evidence="1">
    <location>
        <begin position="1"/>
        <end position="19"/>
    </location>
</feature>
<feature type="domain" description="Chitin-binding type-4" evidence="2">
    <location>
        <begin position="56"/>
        <end position="219"/>
    </location>
</feature>
<sequence length="222" mass="24822">MFSLRQFIFLATVVAMASAHMRFLDPPGRPSLWRFEEYNYLNPVIVGNDDEMWCANIRQNVVDNRCGVCGDPVSAPTPRPYEYGGSAWRDVVVRNYTAGQMIPLYLQSYAPHGGGLEIQLCNRVPETEDCFQTLMLSNGDNMWQMSLGGGDFELHFSAQLPAGVTCDRCVLRFHWRGAQNWGTCENPPSRICECDYNSGNPPGGHGCGEQQTFRACADISIH</sequence>
<keyword evidence="1" id="KW-0732">Signal</keyword>
<comment type="caution">
    <text evidence="3">The sequence shown here is derived from an EMBL/GenBank/DDBJ whole genome shotgun (WGS) entry which is preliminary data.</text>
</comment>
<reference evidence="3 4" key="1">
    <citation type="submission" date="2015-12" db="EMBL/GenBank/DDBJ databases">
        <title>The genome of Folsomia candida.</title>
        <authorList>
            <person name="Faddeeva A."/>
            <person name="Derks M.F."/>
            <person name="Anvar Y."/>
            <person name="Smit S."/>
            <person name="Van Straalen N."/>
            <person name="Roelofs D."/>
        </authorList>
    </citation>
    <scope>NUCLEOTIDE SEQUENCE [LARGE SCALE GENOMIC DNA]</scope>
    <source>
        <strain evidence="3 4">VU population</strain>
        <tissue evidence="3">Whole body</tissue>
    </source>
</reference>
<evidence type="ECO:0000313" key="4">
    <source>
        <dbReference type="Proteomes" id="UP000198287"/>
    </source>
</evidence>
<dbReference type="Pfam" id="PF03067">
    <property type="entry name" value="LPMO_10"/>
    <property type="match status" value="1"/>
</dbReference>
<dbReference type="OrthoDB" id="64893at2759"/>
<organism evidence="3 4">
    <name type="scientific">Folsomia candida</name>
    <name type="common">Springtail</name>
    <dbReference type="NCBI Taxonomy" id="158441"/>
    <lineage>
        <taxon>Eukaryota</taxon>
        <taxon>Metazoa</taxon>
        <taxon>Ecdysozoa</taxon>
        <taxon>Arthropoda</taxon>
        <taxon>Hexapoda</taxon>
        <taxon>Collembola</taxon>
        <taxon>Entomobryomorpha</taxon>
        <taxon>Isotomoidea</taxon>
        <taxon>Isotomidae</taxon>
        <taxon>Proisotominae</taxon>
        <taxon>Folsomia</taxon>
    </lineage>
</organism>
<protein>
    <recommendedName>
        <fullName evidence="2">Chitin-binding type-4 domain-containing protein</fullName>
    </recommendedName>
</protein>
<evidence type="ECO:0000256" key="1">
    <source>
        <dbReference type="SAM" id="SignalP"/>
    </source>
</evidence>
<dbReference type="EMBL" id="LNIX01000011">
    <property type="protein sequence ID" value="OXA48424.1"/>
    <property type="molecule type" value="Genomic_DNA"/>
</dbReference>
<proteinExistence type="predicted"/>
<dbReference type="Proteomes" id="UP000198287">
    <property type="component" value="Unassembled WGS sequence"/>
</dbReference>
<name>A0A226DUD3_FOLCA</name>
<dbReference type="InterPro" id="IPR004302">
    <property type="entry name" value="Cellulose/chitin-bd_N"/>
</dbReference>
<dbReference type="AlphaFoldDB" id="A0A226DUD3"/>
<feature type="chain" id="PRO_5013098846" description="Chitin-binding type-4 domain-containing protein" evidence="1">
    <location>
        <begin position="20"/>
        <end position="222"/>
    </location>
</feature>